<accession>A0A0F6TGK9</accession>
<dbReference type="Proteomes" id="UP000033804">
    <property type="component" value="Segment"/>
</dbReference>
<dbReference type="OrthoDB" id="29072at10239"/>
<reference evidence="2 3" key="1">
    <citation type="journal article" date="2015" name="J. Virol.">
        <title>Sinorhizobium meliloti Phage ?M9 Defines a New Group of T4 Superfamily Phages with Unusual Genomic Features but a Common T=16 Capsid.</title>
        <authorList>
            <person name="Johnson M.C."/>
            <person name="Tatum K.B."/>
            <person name="Lynn J.S."/>
            <person name="Brewer T.E."/>
            <person name="Lu S."/>
            <person name="Washburn B.K."/>
            <person name="Stroupe M.E."/>
            <person name="Jones K.M."/>
        </authorList>
    </citation>
    <scope>NUCLEOTIDE SEQUENCE [LARGE SCALE GENOMIC DNA]</scope>
</reference>
<dbReference type="EMBL" id="KP881232">
    <property type="protein sequence ID" value="AKE44674.1"/>
    <property type="molecule type" value="Genomic_DNA"/>
</dbReference>
<feature type="coiled-coil region" evidence="1">
    <location>
        <begin position="37"/>
        <end position="64"/>
    </location>
</feature>
<proteinExistence type="predicted"/>
<evidence type="ECO:0000313" key="3">
    <source>
        <dbReference type="Proteomes" id="UP000033804"/>
    </source>
</evidence>
<dbReference type="RefSeq" id="YP_009189428.1">
    <property type="nucleotide sequence ID" value="NC_028676.1"/>
</dbReference>
<gene>
    <name evidence="2" type="ORF">Sm_phiM9_044</name>
</gene>
<reference evidence="3" key="2">
    <citation type="submission" date="2015-03" db="EMBL/GenBank/DDBJ databases">
        <title>The genome and structure of Sinorhizobium meliloti phage phiM9.</title>
        <authorList>
            <person name="Johnson M.C."/>
            <person name="Tatum K.B."/>
            <person name="Lynn J.S."/>
            <person name="Brewer T.E."/>
            <person name="Washburn B.K."/>
            <person name="Stroupe M.E."/>
            <person name="Jones K.M."/>
        </authorList>
    </citation>
    <scope>NUCLEOTIDE SEQUENCE [LARGE SCALE GENOMIC DNA]</scope>
</reference>
<evidence type="ECO:0000313" key="2">
    <source>
        <dbReference type="EMBL" id="AKE44674.1"/>
    </source>
</evidence>
<sequence length="119" mass="13883">MESVRNKIINGDYKNKLPYPEKPMKPFLPSKHTSAEAKEYVKLLEEYEVLKEAWQNKVDVYNEETRELAVKFQEDLEAEFGMTGHPKAAKLFGKAWEHGHSGGLLEIHNWYSNLYELVI</sequence>
<dbReference type="GeneID" id="26517726"/>
<dbReference type="KEGG" id="vg:26517726"/>
<evidence type="ECO:0000256" key="1">
    <source>
        <dbReference type="SAM" id="Coils"/>
    </source>
</evidence>
<protein>
    <submittedName>
        <fullName evidence="2">Uncharacterized protein</fullName>
    </submittedName>
</protein>
<keyword evidence="1" id="KW-0175">Coiled coil</keyword>
<keyword evidence="3" id="KW-1185">Reference proteome</keyword>
<name>A0A0F6TGK9_9CAUD</name>
<organism evidence="2 3">
    <name type="scientific">Sinorhizobium phage phiM9</name>
    <dbReference type="NCBI Taxonomy" id="1636182"/>
    <lineage>
        <taxon>Viruses</taxon>
        <taxon>Duplodnaviria</taxon>
        <taxon>Heunggongvirae</taxon>
        <taxon>Uroviricota</taxon>
        <taxon>Caudoviricetes</taxon>
        <taxon>Pootjesviridae</taxon>
        <taxon>Emnonavirus</taxon>
        <taxon>Emnonavirus phiM9</taxon>
    </lineage>
</organism>